<dbReference type="InterPro" id="IPR011009">
    <property type="entry name" value="Kinase-like_dom_sf"/>
</dbReference>
<dbReference type="Proteomes" id="UP001432027">
    <property type="component" value="Unassembled WGS sequence"/>
</dbReference>
<accession>A0AAV5TAE8</accession>
<sequence length="175" mass="19380">MAPETLRKDAQGGPAYSRASDIWAFGVMTYEVFSNGIKPWPEDPVKYVATQIRKGNMPKLPDSTPSKAMDPNKRPQMIHFAKEFNVRLKDSTSSSSGSTYGPKEMTLNKINGVSRTAFFDHTNTIEFDESNSTLENDSFDKVEKSGGTPKPRRTQGSKGGKRGSSLRESKHSVDK</sequence>
<keyword evidence="6" id="KW-1185">Reference proteome</keyword>
<feature type="compositionally biased region" description="Basic and acidic residues" evidence="3">
    <location>
        <begin position="165"/>
        <end position="175"/>
    </location>
</feature>
<evidence type="ECO:0000313" key="5">
    <source>
        <dbReference type="EMBL" id="GMS88611.1"/>
    </source>
</evidence>
<dbReference type="EMBL" id="BTSX01000003">
    <property type="protein sequence ID" value="GMS88611.1"/>
    <property type="molecule type" value="Genomic_DNA"/>
</dbReference>
<dbReference type="PANTHER" id="PTHR24418">
    <property type="entry name" value="TYROSINE-PROTEIN KINASE"/>
    <property type="match status" value="1"/>
</dbReference>
<evidence type="ECO:0000256" key="3">
    <source>
        <dbReference type="SAM" id="MobiDB-lite"/>
    </source>
</evidence>
<feature type="domain" description="Protein kinase" evidence="4">
    <location>
        <begin position="1"/>
        <end position="88"/>
    </location>
</feature>
<dbReference type="InterPro" id="IPR000719">
    <property type="entry name" value="Prot_kinase_dom"/>
</dbReference>
<dbReference type="Pfam" id="PF07714">
    <property type="entry name" value="PK_Tyr_Ser-Thr"/>
    <property type="match status" value="1"/>
</dbReference>
<proteinExistence type="predicted"/>
<dbReference type="SUPFAM" id="SSF56112">
    <property type="entry name" value="Protein kinase-like (PK-like)"/>
    <property type="match status" value="1"/>
</dbReference>
<gene>
    <name evidence="5" type="ORF">PENTCL1PPCAC_10786</name>
</gene>
<evidence type="ECO:0000259" key="4">
    <source>
        <dbReference type="PROSITE" id="PS50011"/>
    </source>
</evidence>
<dbReference type="AlphaFoldDB" id="A0AAV5TAE8"/>
<keyword evidence="1" id="KW-0547">Nucleotide-binding</keyword>
<dbReference type="GO" id="GO:0004672">
    <property type="term" value="F:protein kinase activity"/>
    <property type="evidence" value="ECO:0007669"/>
    <property type="project" value="InterPro"/>
</dbReference>
<protein>
    <recommendedName>
        <fullName evidence="4">Protein kinase domain-containing protein</fullName>
    </recommendedName>
</protein>
<keyword evidence="2" id="KW-0067">ATP-binding</keyword>
<feature type="compositionally biased region" description="Basic residues" evidence="3">
    <location>
        <begin position="150"/>
        <end position="161"/>
    </location>
</feature>
<dbReference type="PROSITE" id="PS50011">
    <property type="entry name" value="PROTEIN_KINASE_DOM"/>
    <property type="match status" value="1"/>
</dbReference>
<evidence type="ECO:0000256" key="1">
    <source>
        <dbReference type="ARBA" id="ARBA00022741"/>
    </source>
</evidence>
<comment type="caution">
    <text evidence="5">The sequence shown here is derived from an EMBL/GenBank/DDBJ whole genome shotgun (WGS) entry which is preliminary data.</text>
</comment>
<reference evidence="5" key="1">
    <citation type="submission" date="2023-10" db="EMBL/GenBank/DDBJ databases">
        <title>Genome assembly of Pristionchus species.</title>
        <authorList>
            <person name="Yoshida K."/>
            <person name="Sommer R.J."/>
        </authorList>
    </citation>
    <scope>NUCLEOTIDE SEQUENCE</scope>
    <source>
        <strain evidence="5">RS0144</strain>
    </source>
</reference>
<dbReference type="InterPro" id="IPR001245">
    <property type="entry name" value="Ser-Thr/Tyr_kinase_cat_dom"/>
</dbReference>
<evidence type="ECO:0000256" key="2">
    <source>
        <dbReference type="ARBA" id="ARBA00022840"/>
    </source>
</evidence>
<organism evidence="5 6">
    <name type="scientific">Pristionchus entomophagus</name>
    <dbReference type="NCBI Taxonomy" id="358040"/>
    <lineage>
        <taxon>Eukaryota</taxon>
        <taxon>Metazoa</taxon>
        <taxon>Ecdysozoa</taxon>
        <taxon>Nematoda</taxon>
        <taxon>Chromadorea</taxon>
        <taxon>Rhabditida</taxon>
        <taxon>Rhabditina</taxon>
        <taxon>Diplogasteromorpha</taxon>
        <taxon>Diplogasteroidea</taxon>
        <taxon>Neodiplogasteridae</taxon>
        <taxon>Pristionchus</taxon>
    </lineage>
</organism>
<dbReference type="GO" id="GO:0005524">
    <property type="term" value="F:ATP binding"/>
    <property type="evidence" value="ECO:0007669"/>
    <property type="project" value="UniProtKB-KW"/>
</dbReference>
<dbReference type="Gene3D" id="1.10.510.10">
    <property type="entry name" value="Transferase(Phosphotransferase) domain 1"/>
    <property type="match status" value="1"/>
</dbReference>
<dbReference type="InterPro" id="IPR050198">
    <property type="entry name" value="Non-receptor_tyrosine_kinases"/>
</dbReference>
<feature type="region of interest" description="Disordered" evidence="3">
    <location>
        <begin position="129"/>
        <end position="175"/>
    </location>
</feature>
<evidence type="ECO:0000313" key="6">
    <source>
        <dbReference type="Proteomes" id="UP001432027"/>
    </source>
</evidence>
<name>A0AAV5TAE8_9BILA</name>